<keyword evidence="1" id="KW-0472">Membrane</keyword>
<dbReference type="AlphaFoldDB" id="A0A9P4KHZ8"/>
<protein>
    <submittedName>
        <fullName evidence="2">Uncharacterized protein</fullName>
    </submittedName>
</protein>
<feature type="transmembrane region" description="Helical" evidence="1">
    <location>
        <begin position="142"/>
        <end position="161"/>
    </location>
</feature>
<keyword evidence="3" id="KW-1185">Reference proteome</keyword>
<accession>A0A9P4KHZ8</accession>
<organism evidence="2 3">
    <name type="scientific">Lojkania enalia</name>
    <dbReference type="NCBI Taxonomy" id="147567"/>
    <lineage>
        <taxon>Eukaryota</taxon>
        <taxon>Fungi</taxon>
        <taxon>Dikarya</taxon>
        <taxon>Ascomycota</taxon>
        <taxon>Pezizomycotina</taxon>
        <taxon>Dothideomycetes</taxon>
        <taxon>Pleosporomycetidae</taxon>
        <taxon>Pleosporales</taxon>
        <taxon>Pleosporales incertae sedis</taxon>
        <taxon>Lojkania</taxon>
    </lineage>
</organism>
<evidence type="ECO:0000256" key="1">
    <source>
        <dbReference type="SAM" id="Phobius"/>
    </source>
</evidence>
<reference evidence="3" key="1">
    <citation type="journal article" date="2020" name="Stud. Mycol.">
        <title>101 Dothideomycetes genomes: A test case for predicting lifestyles and emergence of pathogens.</title>
        <authorList>
            <person name="Haridas S."/>
            <person name="Albert R."/>
            <person name="Binder M."/>
            <person name="Bloem J."/>
            <person name="LaButti K."/>
            <person name="Salamov A."/>
            <person name="Andreopoulos B."/>
            <person name="Baker S."/>
            <person name="Barry K."/>
            <person name="Bills G."/>
            <person name="Bluhm B."/>
            <person name="Cannon C."/>
            <person name="Castanera R."/>
            <person name="Culley D."/>
            <person name="Daum C."/>
            <person name="Ezra D."/>
            <person name="Gonzalez J."/>
            <person name="Henrissat B."/>
            <person name="Kuo A."/>
            <person name="Liang C."/>
            <person name="Lipzen A."/>
            <person name="Lutzoni F."/>
            <person name="Magnuson J."/>
            <person name="Mondo S."/>
            <person name="Nolan M."/>
            <person name="Ohm R."/>
            <person name="Pangilinan J."/>
            <person name="Park H.-J."/>
            <person name="Ramirez L."/>
            <person name="Alfaro M."/>
            <person name="Sun H."/>
            <person name="Tritt A."/>
            <person name="Yoshinaga Y."/>
            <person name="Zwiers L.-H."/>
            <person name="Turgeon B."/>
            <person name="Goodwin S."/>
            <person name="Spatafora J."/>
            <person name="Crous P."/>
            <person name="Grigoriev I."/>
        </authorList>
    </citation>
    <scope>NUCLEOTIDE SEQUENCE [LARGE SCALE GENOMIC DNA]</scope>
    <source>
        <strain evidence="3">CBS 304.66</strain>
    </source>
</reference>
<feature type="transmembrane region" description="Helical" evidence="1">
    <location>
        <begin position="20"/>
        <end position="39"/>
    </location>
</feature>
<evidence type="ECO:0000313" key="2">
    <source>
        <dbReference type="EMBL" id="KAF2268622.1"/>
    </source>
</evidence>
<evidence type="ECO:0000313" key="3">
    <source>
        <dbReference type="Proteomes" id="UP000800093"/>
    </source>
</evidence>
<dbReference type="OrthoDB" id="6485510at2759"/>
<comment type="caution">
    <text evidence="2">The sequence shown here is derived from an EMBL/GenBank/DDBJ whole genome shotgun (WGS) entry which is preliminary data.</text>
</comment>
<gene>
    <name evidence="2" type="ORF">CC78DRAFT_530055</name>
</gene>
<keyword evidence="1" id="KW-1133">Transmembrane helix</keyword>
<dbReference type="InterPro" id="IPR005352">
    <property type="entry name" value="Erg28"/>
</dbReference>
<sequence>MALFYLRLRDAFLKRRKEGFLPPILLLTALCYLFPGPTWPNPLCTFSLYEYYGYDTSRQLKPLYKVTLRQRSTSFYDMELPLHPTIREKRLFSSWVFQISIAFFYAAKYNDASVPYILGMLAFCEVAFHYGNEFWGYSDLGLHQMLAGVVFPVGMFVWMYLQRDFYLAKGGWKEVVKKDEESKEVDNAKA</sequence>
<dbReference type="Proteomes" id="UP000800093">
    <property type="component" value="Unassembled WGS sequence"/>
</dbReference>
<dbReference type="EMBL" id="ML986586">
    <property type="protein sequence ID" value="KAF2268622.1"/>
    <property type="molecule type" value="Genomic_DNA"/>
</dbReference>
<feature type="transmembrane region" description="Helical" evidence="1">
    <location>
        <begin position="91"/>
        <end position="107"/>
    </location>
</feature>
<dbReference type="GO" id="GO:0016020">
    <property type="term" value="C:membrane"/>
    <property type="evidence" value="ECO:0007669"/>
    <property type="project" value="InterPro"/>
</dbReference>
<name>A0A9P4KHZ8_9PLEO</name>
<keyword evidence="1" id="KW-0812">Transmembrane</keyword>
<feature type="transmembrane region" description="Helical" evidence="1">
    <location>
        <begin position="114"/>
        <end position="130"/>
    </location>
</feature>
<proteinExistence type="predicted"/>
<dbReference type="Pfam" id="PF03694">
    <property type="entry name" value="Erg28"/>
    <property type="match status" value="1"/>
</dbReference>